<sequence>MKVRIVGRWSSGSRLRHWRRRLLLRWLPTGASPALDCDEPRNAEEDDVRSDDDKESVCDGGDSQRIAEECENEGEGEVEGERK</sequence>
<protein>
    <submittedName>
        <fullName evidence="2 4">Uncharacterized protein</fullName>
    </submittedName>
</protein>
<evidence type="ECO:0000313" key="2">
    <source>
        <dbReference type="EMBL" id="VDO94083.1"/>
    </source>
</evidence>
<evidence type="ECO:0000256" key="1">
    <source>
        <dbReference type="SAM" id="MobiDB-lite"/>
    </source>
</evidence>
<reference evidence="4" key="1">
    <citation type="submission" date="2016-06" db="UniProtKB">
        <authorList>
            <consortium name="WormBaseParasite"/>
        </authorList>
    </citation>
    <scope>IDENTIFICATION</scope>
</reference>
<dbReference type="EMBL" id="UZAM01006799">
    <property type="protein sequence ID" value="VDO94083.1"/>
    <property type="molecule type" value="Genomic_DNA"/>
</dbReference>
<reference evidence="2 3" key="2">
    <citation type="submission" date="2018-11" db="EMBL/GenBank/DDBJ databases">
        <authorList>
            <consortium name="Pathogen Informatics"/>
        </authorList>
    </citation>
    <scope>NUCLEOTIDE SEQUENCE [LARGE SCALE GENOMIC DNA]</scope>
</reference>
<evidence type="ECO:0000313" key="4">
    <source>
        <dbReference type="WBParaSite" id="SBAD_0000141001-mRNA-1"/>
    </source>
</evidence>
<name>A0A183ICK7_9BILA</name>
<dbReference type="Proteomes" id="UP000270296">
    <property type="component" value="Unassembled WGS sequence"/>
</dbReference>
<organism evidence="4">
    <name type="scientific">Soboliphyme baturini</name>
    <dbReference type="NCBI Taxonomy" id="241478"/>
    <lineage>
        <taxon>Eukaryota</taxon>
        <taxon>Metazoa</taxon>
        <taxon>Ecdysozoa</taxon>
        <taxon>Nematoda</taxon>
        <taxon>Enoplea</taxon>
        <taxon>Dorylaimia</taxon>
        <taxon>Dioctophymatida</taxon>
        <taxon>Dioctophymatoidea</taxon>
        <taxon>Soboliphymatidae</taxon>
        <taxon>Soboliphyme</taxon>
    </lineage>
</organism>
<feature type="region of interest" description="Disordered" evidence="1">
    <location>
        <begin position="30"/>
        <end position="83"/>
    </location>
</feature>
<feature type="compositionally biased region" description="Acidic residues" evidence="1">
    <location>
        <begin position="69"/>
        <end position="83"/>
    </location>
</feature>
<gene>
    <name evidence="2" type="ORF">SBAD_LOCUS1351</name>
</gene>
<dbReference type="WBParaSite" id="SBAD_0000141001-mRNA-1">
    <property type="protein sequence ID" value="SBAD_0000141001-mRNA-1"/>
    <property type="gene ID" value="SBAD_0000141001"/>
</dbReference>
<evidence type="ECO:0000313" key="3">
    <source>
        <dbReference type="Proteomes" id="UP000270296"/>
    </source>
</evidence>
<proteinExistence type="predicted"/>
<accession>A0A183ICK7</accession>
<dbReference type="AlphaFoldDB" id="A0A183ICK7"/>
<keyword evidence="3" id="KW-1185">Reference proteome</keyword>